<keyword evidence="1 4" id="KW-0436">Ligase</keyword>
<dbReference type="RefSeq" id="WP_309481178.1">
    <property type="nucleotide sequence ID" value="NZ_CP133720.1"/>
</dbReference>
<reference evidence="5" key="1">
    <citation type="submission" date="2023-09" db="EMBL/GenBank/DDBJ databases">
        <title>Undibacterium sp. 20NA77.5 isolated from freshwater.</title>
        <authorList>
            <person name="Le V."/>
            <person name="Ko S.-R."/>
            <person name="Ahn C.-Y."/>
            <person name="Oh H.-M."/>
        </authorList>
    </citation>
    <scope>NUCLEOTIDE SEQUENCE</scope>
    <source>
        <strain evidence="5">20NA77.5</strain>
    </source>
</reference>
<comment type="similarity">
    <text evidence="4">Belongs to the glutamate--cysteine ligase type 2 family. YbdK subfamily.</text>
</comment>
<name>A0ABY9REN0_9BURK</name>
<dbReference type="InterPro" id="IPR050141">
    <property type="entry name" value="GCL_type2/YbdK_subfam"/>
</dbReference>
<evidence type="ECO:0000313" key="5">
    <source>
        <dbReference type="EMBL" id="WMW79683.1"/>
    </source>
</evidence>
<evidence type="ECO:0000256" key="1">
    <source>
        <dbReference type="ARBA" id="ARBA00022598"/>
    </source>
</evidence>
<keyword evidence="3 4" id="KW-0067">ATP-binding</keyword>
<comment type="function">
    <text evidence="4">ATP-dependent carboxylate-amine ligase which exhibits weak glutamate--cysteine ligase activity.</text>
</comment>
<evidence type="ECO:0000313" key="6">
    <source>
        <dbReference type="Proteomes" id="UP001181355"/>
    </source>
</evidence>
<evidence type="ECO:0000256" key="2">
    <source>
        <dbReference type="ARBA" id="ARBA00022741"/>
    </source>
</evidence>
<dbReference type="HAMAP" id="MF_01609">
    <property type="entry name" value="Glu_cys_ligase_2"/>
    <property type="match status" value="1"/>
</dbReference>
<accession>A0ABY9REN0</accession>
<organism evidence="5 6">
    <name type="scientific">Undibacterium cyanobacteriorum</name>
    <dbReference type="NCBI Taxonomy" id="3073561"/>
    <lineage>
        <taxon>Bacteria</taxon>
        <taxon>Pseudomonadati</taxon>
        <taxon>Pseudomonadota</taxon>
        <taxon>Betaproteobacteria</taxon>
        <taxon>Burkholderiales</taxon>
        <taxon>Oxalobacteraceae</taxon>
        <taxon>Undibacterium</taxon>
    </lineage>
</organism>
<dbReference type="NCBIfam" id="TIGR02050">
    <property type="entry name" value="gshA_cyan_rel"/>
    <property type="match status" value="1"/>
</dbReference>
<gene>
    <name evidence="5" type="ORF">RF679_13615</name>
</gene>
<protein>
    <recommendedName>
        <fullName evidence="4">Putative glutamate--cysteine ligase 2</fullName>
        <ecNumber evidence="4">6.3.2.2</ecNumber>
    </recommendedName>
    <alternativeName>
        <fullName evidence="4">Gamma-glutamylcysteine synthetase 2</fullName>
        <shortName evidence="4">GCS 2</shortName>
        <shortName evidence="4">Gamma-GCS 2</shortName>
    </alternativeName>
</protein>
<dbReference type="SUPFAM" id="SSF55931">
    <property type="entry name" value="Glutamine synthetase/guanido kinase"/>
    <property type="match status" value="1"/>
</dbReference>
<dbReference type="Gene3D" id="3.30.590.20">
    <property type="match status" value="1"/>
</dbReference>
<comment type="catalytic activity">
    <reaction evidence="4">
        <text>L-cysteine + L-glutamate + ATP = gamma-L-glutamyl-L-cysteine + ADP + phosphate + H(+)</text>
        <dbReference type="Rhea" id="RHEA:13285"/>
        <dbReference type="ChEBI" id="CHEBI:15378"/>
        <dbReference type="ChEBI" id="CHEBI:29985"/>
        <dbReference type="ChEBI" id="CHEBI:30616"/>
        <dbReference type="ChEBI" id="CHEBI:35235"/>
        <dbReference type="ChEBI" id="CHEBI:43474"/>
        <dbReference type="ChEBI" id="CHEBI:58173"/>
        <dbReference type="ChEBI" id="CHEBI:456216"/>
        <dbReference type="EC" id="6.3.2.2"/>
    </reaction>
</comment>
<sequence>MDEMITLGAEEELQIVDQVSLELAAHDFDRGVRDFPDQNGSSSCELHKAVVELQTPICYTPDQVVASVASMREVIRKRAQAQGQRILSAGVHPFSNWKNQEINGEQDKHQHYIRLVDEYADIMRSLMSYGFHVHLGVPQGIPVMPIFNSLRNRLAPVFAISLSSPFFEGRDTGVQSWRHSILDRLPRMGTPDIWASEEEYFKHIEVLRKVGTLEAQHGMWEDLRLHHRYHTLEVRICDATPSLEHIWLITALLQCEVASLVRDYRQGSLPRPQSRACLEENKWRVRRRGLAAEIIDWESETPIALHDYFDQWLARLAPVAHELGLYRAMDEKLRALFLHGASSDIQRGIFQRSANYQSVVQHLIRETEDAHFAPAYYVQ</sequence>
<keyword evidence="6" id="KW-1185">Reference proteome</keyword>
<dbReference type="EMBL" id="CP133720">
    <property type="protein sequence ID" value="WMW79683.1"/>
    <property type="molecule type" value="Genomic_DNA"/>
</dbReference>
<dbReference type="Pfam" id="PF04107">
    <property type="entry name" value="GCS2"/>
    <property type="match status" value="1"/>
</dbReference>
<dbReference type="GO" id="GO:0016874">
    <property type="term" value="F:ligase activity"/>
    <property type="evidence" value="ECO:0007669"/>
    <property type="project" value="UniProtKB-KW"/>
</dbReference>
<dbReference type="InterPro" id="IPR006336">
    <property type="entry name" value="GCS2"/>
</dbReference>
<dbReference type="EC" id="6.3.2.2" evidence="4"/>
<evidence type="ECO:0000256" key="3">
    <source>
        <dbReference type="ARBA" id="ARBA00022840"/>
    </source>
</evidence>
<keyword evidence="2 4" id="KW-0547">Nucleotide-binding</keyword>
<proteinExistence type="inferred from homology"/>
<dbReference type="PANTHER" id="PTHR36510">
    <property type="entry name" value="GLUTAMATE--CYSTEINE LIGASE 2-RELATED"/>
    <property type="match status" value="1"/>
</dbReference>
<evidence type="ECO:0000256" key="4">
    <source>
        <dbReference type="HAMAP-Rule" id="MF_01609"/>
    </source>
</evidence>
<dbReference type="InterPro" id="IPR014746">
    <property type="entry name" value="Gln_synth/guanido_kin_cat_dom"/>
</dbReference>
<dbReference type="InterPro" id="IPR011793">
    <property type="entry name" value="YbdK"/>
</dbReference>
<dbReference type="PANTHER" id="PTHR36510:SF1">
    <property type="entry name" value="GLUTAMATE--CYSTEINE LIGASE 2-RELATED"/>
    <property type="match status" value="1"/>
</dbReference>
<dbReference type="Proteomes" id="UP001181355">
    <property type="component" value="Chromosome"/>
</dbReference>